<protein>
    <recommendedName>
        <fullName evidence="7">Zinc finger family protein</fullName>
    </recommendedName>
</protein>
<dbReference type="InterPro" id="IPR001841">
    <property type="entry name" value="Znf_RING"/>
</dbReference>
<evidence type="ECO:0000313" key="6">
    <source>
        <dbReference type="Proteomes" id="UP001630127"/>
    </source>
</evidence>
<dbReference type="SMART" id="SM00184">
    <property type="entry name" value="RING"/>
    <property type="match status" value="1"/>
</dbReference>
<evidence type="ECO:0000256" key="2">
    <source>
        <dbReference type="SAM" id="MobiDB-lite"/>
    </source>
</evidence>
<feature type="compositionally biased region" description="Low complexity" evidence="2">
    <location>
        <begin position="65"/>
        <end position="74"/>
    </location>
</feature>
<proteinExistence type="predicted"/>
<dbReference type="Pfam" id="PF13639">
    <property type="entry name" value="zf-RING_2"/>
    <property type="match status" value="1"/>
</dbReference>
<keyword evidence="6" id="KW-1185">Reference proteome</keyword>
<dbReference type="InterPro" id="IPR013083">
    <property type="entry name" value="Znf_RING/FYVE/PHD"/>
</dbReference>
<dbReference type="SMART" id="SM00327">
    <property type="entry name" value="VWA"/>
    <property type="match status" value="1"/>
</dbReference>
<dbReference type="AlphaFoldDB" id="A0ABD2YGI1"/>
<evidence type="ECO:0000259" key="4">
    <source>
        <dbReference type="PROSITE" id="PS50234"/>
    </source>
</evidence>
<dbReference type="PANTHER" id="PTHR10579">
    <property type="entry name" value="CALCIUM-ACTIVATED CHLORIDE CHANNEL REGULATOR"/>
    <property type="match status" value="1"/>
</dbReference>
<evidence type="ECO:0000313" key="5">
    <source>
        <dbReference type="EMBL" id="KAL3504992.1"/>
    </source>
</evidence>
<dbReference type="PROSITE" id="PS50089">
    <property type="entry name" value="ZF_RING_2"/>
    <property type="match status" value="1"/>
</dbReference>
<comment type="caution">
    <text evidence="5">The sequence shown here is derived from an EMBL/GenBank/DDBJ whole genome shotgun (WGS) entry which is preliminary data.</text>
</comment>
<dbReference type="Pfam" id="PF25243">
    <property type="entry name" value="WAV3_C"/>
    <property type="match status" value="1"/>
</dbReference>
<evidence type="ECO:0000259" key="3">
    <source>
        <dbReference type="PROSITE" id="PS50089"/>
    </source>
</evidence>
<name>A0ABD2YGI1_9GENT</name>
<dbReference type="InterPro" id="IPR051266">
    <property type="entry name" value="CLCR"/>
</dbReference>
<dbReference type="PROSITE" id="PS50234">
    <property type="entry name" value="VWFA"/>
    <property type="match status" value="1"/>
</dbReference>
<keyword evidence="1" id="KW-0479">Metal-binding</keyword>
<dbReference type="Pfam" id="PF13519">
    <property type="entry name" value="VWA_2"/>
    <property type="match status" value="1"/>
</dbReference>
<evidence type="ECO:0008006" key="7">
    <source>
        <dbReference type="Google" id="ProtNLM"/>
    </source>
</evidence>
<gene>
    <name evidence="5" type="ORF">ACH5RR_034833</name>
</gene>
<accession>A0ABD2YGI1</accession>
<dbReference type="Gene3D" id="3.40.50.410">
    <property type="entry name" value="von Willebrand factor, type A domain"/>
    <property type="match status" value="1"/>
</dbReference>
<dbReference type="PANTHER" id="PTHR10579:SF55">
    <property type="entry name" value="E3 UBIQUITIN-PROTEIN LIGASE WAV3"/>
    <property type="match status" value="1"/>
</dbReference>
<dbReference type="GO" id="GO:0008270">
    <property type="term" value="F:zinc ion binding"/>
    <property type="evidence" value="ECO:0007669"/>
    <property type="project" value="UniProtKB-KW"/>
</dbReference>
<organism evidence="5 6">
    <name type="scientific">Cinchona calisaya</name>
    <dbReference type="NCBI Taxonomy" id="153742"/>
    <lineage>
        <taxon>Eukaryota</taxon>
        <taxon>Viridiplantae</taxon>
        <taxon>Streptophyta</taxon>
        <taxon>Embryophyta</taxon>
        <taxon>Tracheophyta</taxon>
        <taxon>Spermatophyta</taxon>
        <taxon>Magnoliopsida</taxon>
        <taxon>eudicotyledons</taxon>
        <taxon>Gunneridae</taxon>
        <taxon>Pentapetalae</taxon>
        <taxon>asterids</taxon>
        <taxon>lamiids</taxon>
        <taxon>Gentianales</taxon>
        <taxon>Rubiaceae</taxon>
        <taxon>Cinchonoideae</taxon>
        <taxon>Cinchoneae</taxon>
        <taxon>Cinchona</taxon>
    </lineage>
</organism>
<keyword evidence="1" id="KW-0863">Zinc-finger</keyword>
<dbReference type="Proteomes" id="UP001630127">
    <property type="component" value="Unassembled WGS sequence"/>
</dbReference>
<dbReference type="InterPro" id="IPR057427">
    <property type="entry name" value="WAV3_C"/>
</dbReference>
<feature type="compositionally biased region" description="Polar residues" evidence="2">
    <location>
        <begin position="105"/>
        <end position="115"/>
    </location>
</feature>
<feature type="domain" description="RING-type" evidence="3">
    <location>
        <begin position="128"/>
        <end position="173"/>
    </location>
</feature>
<dbReference type="SUPFAM" id="SSF53300">
    <property type="entry name" value="vWA-like"/>
    <property type="match status" value="1"/>
</dbReference>
<feature type="region of interest" description="Disordered" evidence="2">
    <location>
        <begin position="15"/>
        <end position="115"/>
    </location>
</feature>
<dbReference type="EMBL" id="JBJUIK010000014">
    <property type="protein sequence ID" value="KAL3504992.1"/>
    <property type="molecule type" value="Genomic_DNA"/>
</dbReference>
<keyword evidence="1" id="KW-0862">Zinc</keyword>
<dbReference type="InterPro" id="IPR002035">
    <property type="entry name" value="VWF_A"/>
</dbReference>
<dbReference type="SUPFAM" id="SSF57850">
    <property type="entry name" value="RING/U-box"/>
    <property type="match status" value="1"/>
</dbReference>
<reference evidence="5 6" key="1">
    <citation type="submission" date="2024-11" db="EMBL/GenBank/DDBJ databases">
        <title>A near-complete genome assembly of Cinchona calisaya.</title>
        <authorList>
            <person name="Lian D.C."/>
            <person name="Zhao X.W."/>
            <person name="Wei L."/>
        </authorList>
    </citation>
    <scope>NUCLEOTIDE SEQUENCE [LARGE SCALE GENOMIC DNA]</scope>
    <source>
        <tissue evidence="5">Nenye</tissue>
    </source>
</reference>
<dbReference type="CDD" id="cd01466">
    <property type="entry name" value="vWA_C3HC4_type"/>
    <property type="match status" value="1"/>
</dbReference>
<feature type="domain" description="VWFA" evidence="4">
    <location>
        <begin position="348"/>
        <end position="493"/>
    </location>
</feature>
<dbReference type="InterPro" id="IPR036465">
    <property type="entry name" value="vWFA_dom_sf"/>
</dbReference>
<dbReference type="Gene3D" id="3.30.40.10">
    <property type="entry name" value="Zinc/RING finger domain, C3HC4 (zinc finger)"/>
    <property type="match status" value="1"/>
</dbReference>
<sequence length="756" mass="83643">MGGWRRAFCTTIPKDTEKLHQHQQSFADQIPSPNPSPRSCAKFGFLSSGGSSNPSTPRLRCKTKSNNNAANSSNDIPLISPNLHCKTTSNTPKSSKKSPKPRFGSNPSSPRSPFSILKNSLRLTKNSCGVCMQSVKTGQGMAIYTAECSHTFHFPCIATHVKKQSTLFCPVCNSSWKDVPLLAIHKLQQNHQETQQKDIMVDTIKSQPQSFLLPTLKTKQEITPNIAKNMMDSRAYNDDEPLVSPPKFIAIPEANEDQEVEEFQGFFVNPVQSDDFVGGYPIKDLRNVEVSILPEAAVVATAAVERTHETFAFVLKVKAPPPPPPALAAHNSNSGHFKEDPAHRAPIDLVTVLDVSGSMSGAKLHMLKRAMRLVISSLGSADRLSIVAFSASPKRLLPLRRMNHHGQRSARRIIDRLACSQGTSAGEALKKATKILDDRRERNPVASIMLLSDGQDEKVPQSNGDNHRLRSSHVSSTRFAHIEIPVHSSGFGQKAGYSREPAEDAFSKCVGGLLSVVVQDLRIQLGFSSGSDPAEITAVYSCNGRPVALGSDCIRLGDLYAEEEKELLVEMRVPSSAFGSHHVLSVRCIHKDPSTQEVVYGREQALLVPRPQAVRSSLPRIERLRNLFITTRAIAESRRLIEHNELTSAMHLLSSARALLLQSRCESADEFVRGLEAELAEVQWRKQYDQQQQQQQQMIQRRKVNEREVGLFLDENGEPLTPTSAWRAAEKLANVATMKKSFNRVSDLHGFENARF</sequence>
<evidence type="ECO:0000256" key="1">
    <source>
        <dbReference type="PROSITE-ProRule" id="PRU00175"/>
    </source>
</evidence>